<evidence type="ECO:0000256" key="15">
    <source>
        <dbReference type="ARBA" id="ARBA00081350"/>
    </source>
</evidence>
<dbReference type="EC" id="3.1.3.16" evidence="1"/>
<comment type="catalytic activity">
    <reaction evidence="12">
        <text>O-phospho-L-seryl-[protein] + H2O = L-seryl-[protein] + phosphate</text>
        <dbReference type="Rhea" id="RHEA:20629"/>
        <dbReference type="Rhea" id="RHEA-COMP:9863"/>
        <dbReference type="Rhea" id="RHEA-COMP:11604"/>
        <dbReference type="ChEBI" id="CHEBI:15377"/>
        <dbReference type="ChEBI" id="CHEBI:29999"/>
        <dbReference type="ChEBI" id="CHEBI:43474"/>
        <dbReference type="ChEBI" id="CHEBI:83421"/>
        <dbReference type="EC" id="3.1.3.16"/>
    </reaction>
</comment>
<dbReference type="InterPro" id="IPR003594">
    <property type="entry name" value="HATPase_dom"/>
</dbReference>
<evidence type="ECO:0000256" key="5">
    <source>
        <dbReference type="ARBA" id="ARBA00022741"/>
    </source>
</evidence>
<comment type="caution">
    <text evidence="18">The sequence shown here is derived from an EMBL/GenBank/DDBJ whole genome shotgun (WGS) entry which is preliminary data.</text>
</comment>
<dbReference type="PANTHER" id="PTHR43156:SF2">
    <property type="entry name" value="STAGE II SPORULATION PROTEIN E"/>
    <property type="match status" value="1"/>
</dbReference>
<evidence type="ECO:0000256" key="9">
    <source>
        <dbReference type="ARBA" id="ARBA00022842"/>
    </source>
</evidence>
<dbReference type="Pfam" id="PF13426">
    <property type="entry name" value="PAS_9"/>
    <property type="match status" value="1"/>
</dbReference>
<dbReference type="Pfam" id="PF13581">
    <property type="entry name" value="HATPase_c_2"/>
    <property type="match status" value="1"/>
</dbReference>
<dbReference type="EMBL" id="LAKD02000044">
    <property type="protein sequence ID" value="OPF78695.1"/>
    <property type="molecule type" value="Genomic_DNA"/>
</dbReference>
<dbReference type="AlphaFoldDB" id="A0A1V4D3P4"/>
<evidence type="ECO:0000313" key="18">
    <source>
        <dbReference type="EMBL" id="OPF78695.1"/>
    </source>
</evidence>
<dbReference type="SUPFAM" id="SSF55785">
    <property type="entry name" value="PYP-like sensor domain (PAS domain)"/>
    <property type="match status" value="1"/>
</dbReference>
<evidence type="ECO:0000256" key="11">
    <source>
        <dbReference type="ARBA" id="ARBA00023211"/>
    </source>
</evidence>
<keyword evidence="6" id="KW-0418">Kinase</keyword>
<comment type="function">
    <text evidence="13">Primarily acts as an independent SigF regulator that is sensitive to the osmosensory signal, mediating the cross talk of PknD with the SigF regulon. Possesses both phosphatase and kinase activities. The kinase domain functions as a classic anti-sigma factor-like kinase to phosphorylate the anti-anti-sigma factor domain at the canonical regulatory site, and the phosphatase domain antagonizes this activity.</text>
</comment>
<evidence type="ECO:0000256" key="14">
    <source>
        <dbReference type="ARBA" id="ARBA00075117"/>
    </source>
</evidence>
<gene>
    <name evidence="18" type="ORF">VT50_0218205</name>
</gene>
<keyword evidence="2" id="KW-0597">Phosphoprotein</keyword>
<dbReference type="FunFam" id="3.30.565.10:FF:000028">
    <property type="entry name" value="PAS sensor protein"/>
    <property type="match status" value="1"/>
</dbReference>
<dbReference type="GO" id="GO:0004722">
    <property type="term" value="F:protein serine/threonine phosphatase activity"/>
    <property type="evidence" value="ECO:0007669"/>
    <property type="project" value="UniProtKB-EC"/>
</dbReference>
<dbReference type="Gene3D" id="3.30.450.40">
    <property type="match status" value="1"/>
</dbReference>
<feature type="region of interest" description="Disordered" evidence="16">
    <location>
        <begin position="905"/>
        <end position="931"/>
    </location>
</feature>
<sequence>MVGVDGMLKGWSRGAEGLLGYTAGEVVNRSAAVLLEPPEECRVAAIAEQWRMHGGWRGRVVLRHKDSRPRSVDIQVSPLFTVERQDCVLITVGDNSMSGEATELRRAQERLALLREADVYIGNTLEMRRTAQELADFAVPRLADVVTVDLLEPVLRGDELDPEPPEGQAALRRVGQQSVRGGVGELAGQTAVPAGAAEWLTRAPRLGDDTPRMTRGHRDRSAAGWRGEDGEGPASRMVVPMSARGTVLGVTQFIRFQTREPFGDDDLLLAEELVTRVAICVDNASRYTRERTGALALQRSLLPHVLAGGAAVEAASRYLPAGGVKGLGVGGDWLDVIPLSGSRTGLVVGDVVGHGIEAAAAMGRLRTAVLTLAEMDLPPDELLAHLDDLVMRLAEDEADETVAHALLGATCLYAVYDPVTRRCTMARAGHPAPVLVEPGGLVTIPDLPSGPPLGLGYLPFESAEMELPESSLIAFYTDGLIESFDRDIDLGLDRLSSTLAQFHEAPLDGLCQKAADNLLTGPPSDDATLLLVRTRVLSAGQVASWDLPATPSVVARARAHAAEQLAAWELKELTVSTELIVSELVTNAIRHATGPIRLRLIRHDTLTCEVADASSTSPRLRHARTTDEGGRGLFLVAHTAHRWGTRYTSNGKLIWTEQDLPAAWREADQARKIRRHVAMAAGPRQLPLRSLIPRDRLVAWTSALLSPLDAEQRRTLDAWLSHGSVALAARELGRPPATLRRHLRRAATALDADLDQACVRVRLYLALRSEIELPSTANEPVERVDPATDCLVWLVDLPTARHWAADLVQPLNATLRHTLMEWLEHHGHIQQAADELGVHRSTVSRRIGHAADALQADLDHPGTRAHLYLALLTVHVTSPGATLPAGAPGRGDWLTRATKASRPIEMGDGQTAAPRRGAGGDVTDDHVLGIG</sequence>
<dbReference type="GO" id="GO:0046872">
    <property type="term" value="F:metal ion binding"/>
    <property type="evidence" value="ECO:0007669"/>
    <property type="project" value="UniProtKB-KW"/>
</dbReference>
<keyword evidence="19" id="KW-1185">Reference proteome</keyword>
<evidence type="ECO:0000256" key="13">
    <source>
        <dbReference type="ARBA" id="ARBA00056274"/>
    </source>
</evidence>
<name>A0A1V4D3P4_9ACTN</name>
<protein>
    <recommendedName>
        <fullName evidence="1">protein-serine/threonine phosphatase</fullName>
        <ecNumber evidence="1">3.1.3.16</ecNumber>
    </recommendedName>
    <alternativeName>
        <fullName evidence="15">Protein-serine/threonine phosphatase</fullName>
    </alternativeName>
    <alternativeName>
        <fullName evidence="14">Serine/threonine-protein kinase</fullName>
    </alternativeName>
</protein>
<evidence type="ECO:0000256" key="7">
    <source>
        <dbReference type="ARBA" id="ARBA00022801"/>
    </source>
</evidence>
<dbReference type="InterPro" id="IPR036890">
    <property type="entry name" value="HATPase_C_sf"/>
</dbReference>
<dbReference type="Proteomes" id="UP000033615">
    <property type="component" value="Unassembled WGS sequence"/>
</dbReference>
<keyword evidence="9" id="KW-0460">Magnesium</keyword>
<dbReference type="CDD" id="cd16936">
    <property type="entry name" value="HATPase_RsbW-like"/>
    <property type="match status" value="1"/>
</dbReference>
<evidence type="ECO:0000256" key="8">
    <source>
        <dbReference type="ARBA" id="ARBA00022840"/>
    </source>
</evidence>
<keyword evidence="3" id="KW-0808">Transferase</keyword>
<feature type="region of interest" description="Disordered" evidence="16">
    <location>
        <begin position="198"/>
        <end position="236"/>
    </location>
</feature>
<dbReference type="GO" id="GO:0005524">
    <property type="term" value="F:ATP binding"/>
    <property type="evidence" value="ECO:0007669"/>
    <property type="project" value="UniProtKB-KW"/>
</dbReference>
<dbReference type="InterPro" id="IPR001932">
    <property type="entry name" value="PPM-type_phosphatase-like_dom"/>
</dbReference>
<dbReference type="Gene3D" id="3.30.565.10">
    <property type="entry name" value="Histidine kinase-like ATPase, C-terminal domain"/>
    <property type="match status" value="1"/>
</dbReference>
<dbReference type="SUPFAM" id="SSF55874">
    <property type="entry name" value="ATPase domain of HSP90 chaperone/DNA topoisomerase II/histidine kinase"/>
    <property type="match status" value="1"/>
</dbReference>
<dbReference type="PANTHER" id="PTHR43156">
    <property type="entry name" value="STAGE II SPORULATION PROTEIN E-RELATED"/>
    <property type="match status" value="1"/>
</dbReference>
<reference evidence="18" key="1">
    <citation type="submission" date="2016-12" db="EMBL/GenBank/DDBJ databases">
        <title>Genome sequence of Streptomyces antioxidans MUSC 164.</title>
        <authorList>
            <person name="Lee L.-H."/>
            <person name="Ser H.-L."/>
        </authorList>
    </citation>
    <scope>NUCLEOTIDE SEQUENCE [LARGE SCALE GENOMIC DNA]</scope>
    <source>
        <strain evidence="18">MUSC 164</strain>
    </source>
</reference>
<dbReference type="Pfam" id="PF13556">
    <property type="entry name" value="HTH_30"/>
    <property type="match status" value="2"/>
</dbReference>
<evidence type="ECO:0000256" key="16">
    <source>
        <dbReference type="SAM" id="MobiDB-lite"/>
    </source>
</evidence>
<dbReference type="InterPro" id="IPR036457">
    <property type="entry name" value="PPM-type-like_dom_sf"/>
</dbReference>
<evidence type="ECO:0000256" key="2">
    <source>
        <dbReference type="ARBA" id="ARBA00022553"/>
    </source>
</evidence>
<dbReference type="InterPro" id="IPR052016">
    <property type="entry name" value="Bact_Sigma-Reg"/>
</dbReference>
<keyword evidence="8" id="KW-0067">ATP-binding</keyword>
<dbReference type="Pfam" id="PF07228">
    <property type="entry name" value="SpoIIE"/>
    <property type="match status" value="1"/>
</dbReference>
<evidence type="ECO:0000256" key="4">
    <source>
        <dbReference type="ARBA" id="ARBA00022723"/>
    </source>
</evidence>
<organism evidence="18 19">
    <name type="scientific">Streptomyces antioxidans</name>
    <dbReference type="NCBI Taxonomy" id="1507734"/>
    <lineage>
        <taxon>Bacteria</taxon>
        <taxon>Bacillati</taxon>
        <taxon>Actinomycetota</taxon>
        <taxon>Actinomycetes</taxon>
        <taxon>Kitasatosporales</taxon>
        <taxon>Streptomycetaceae</taxon>
        <taxon>Streptomyces</taxon>
    </lineage>
</organism>
<dbReference type="GO" id="GO:0016301">
    <property type="term" value="F:kinase activity"/>
    <property type="evidence" value="ECO:0007669"/>
    <property type="project" value="UniProtKB-KW"/>
</dbReference>
<dbReference type="Gene3D" id="3.30.450.20">
    <property type="entry name" value="PAS domain"/>
    <property type="match status" value="1"/>
</dbReference>
<dbReference type="InterPro" id="IPR000014">
    <property type="entry name" value="PAS"/>
</dbReference>
<evidence type="ECO:0000313" key="19">
    <source>
        <dbReference type="Proteomes" id="UP000033615"/>
    </source>
</evidence>
<dbReference type="InterPro" id="IPR029016">
    <property type="entry name" value="GAF-like_dom_sf"/>
</dbReference>
<feature type="domain" description="PAS" evidence="17">
    <location>
        <begin position="1"/>
        <end position="40"/>
    </location>
</feature>
<evidence type="ECO:0000259" key="17">
    <source>
        <dbReference type="PROSITE" id="PS50112"/>
    </source>
</evidence>
<keyword evidence="4" id="KW-0479">Metal-binding</keyword>
<dbReference type="InterPro" id="IPR025736">
    <property type="entry name" value="PucR_C-HTH_dom"/>
</dbReference>
<keyword evidence="11" id="KW-0464">Manganese</keyword>
<dbReference type="SUPFAM" id="SSF81606">
    <property type="entry name" value="PP2C-like"/>
    <property type="match status" value="1"/>
</dbReference>
<dbReference type="SMART" id="SM00331">
    <property type="entry name" value="PP2C_SIG"/>
    <property type="match status" value="1"/>
</dbReference>
<evidence type="ECO:0000256" key="6">
    <source>
        <dbReference type="ARBA" id="ARBA00022777"/>
    </source>
</evidence>
<keyword evidence="10" id="KW-0904">Protein phosphatase</keyword>
<dbReference type="FunFam" id="3.60.40.10:FF:000005">
    <property type="entry name" value="Serine/threonine protein phosphatase"/>
    <property type="match status" value="1"/>
</dbReference>
<proteinExistence type="predicted"/>
<keyword evidence="5" id="KW-0547">Nucleotide-binding</keyword>
<evidence type="ECO:0000256" key="12">
    <source>
        <dbReference type="ARBA" id="ARBA00047761"/>
    </source>
</evidence>
<dbReference type="SUPFAM" id="SSF55781">
    <property type="entry name" value="GAF domain-like"/>
    <property type="match status" value="1"/>
</dbReference>
<evidence type="ECO:0000256" key="3">
    <source>
        <dbReference type="ARBA" id="ARBA00022679"/>
    </source>
</evidence>
<dbReference type="PROSITE" id="PS50112">
    <property type="entry name" value="PAS"/>
    <property type="match status" value="1"/>
</dbReference>
<accession>A0A1V4D3P4</accession>
<evidence type="ECO:0000256" key="10">
    <source>
        <dbReference type="ARBA" id="ARBA00022912"/>
    </source>
</evidence>
<dbReference type="Gene3D" id="3.60.40.10">
    <property type="entry name" value="PPM-type phosphatase domain"/>
    <property type="match status" value="1"/>
</dbReference>
<dbReference type="InterPro" id="IPR042070">
    <property type="entry name" value="PucR_C-HTH_sf"/>
</dbReference>
<evidence type="ECO:0000256" key="1">
    <source>
        <dbReference type="ARBA" id="ARBA00013081"/>
    </source>
</evidence>
<keyword evidence="7" id="KW-0378">Hydrolase</keyword>
<dbReference type="InterPro" id="IPR035965">
    <property type="entry name" value="PAS-like_dom_sf"/>
</dbReference>
<dbReference type="Gene3D" id="1.10.10.2840">
    <property type="entry name" value="PucR C-terminal helix-turn-helix domain"/>
    <property type="match status" value="1"/>
</dbReference>